<protein>
    <submittedName>
        <fullName evidence="2">Uncharacterized protein</fullName>
    </submittedName>
</protein>
<name>A0A8J6BIG0_ELECQ</name>
<evidence type="ECO:0000313" key="3">
    <source>
        <dbReference type="Proteomes" id="UP000770717"/>
    </source>
</evidence>
<proteinExistence type="predicted"/>
<keyword evidence="1" id="KW-0472">Membrane</keyword>
<keyword evidence="1" id="KW-1133">Transmembrane helix</keyword>
<dbReference type="EMBL" id="WNTK01054044">
    <property type="protein sequence ID" value="KAG9460603.1"/>
    <property type="molecule type" value="Genomic_DNA"/>
</dbReference>
<organism evidence="2 3">
    <name type="scientific">Eleutherodactylus coqui</name>
    <name type="common">Puerto Rican coqui</name>
    <dbReference type="NCBI Taxonomy" id="57060"/>
    <lineage>
        <taxon>Eukaryota</taxon>
        <taxon>Metazoa</taxon>
        <taxon>Chordata</taxon>
        <taxon>Craniata</taxon>
        <taxon>Vertebrata</taxon>
        <taxon>Euteleostomi</taxon>
        <taxon>Amphibia</taxon>
        <taxon>Batrachia</taxon>
        <taxon>Anura</taxon>
        <taxon>Neobatrachia</taxon>
        <taxon>Hyloidea</taxon>
        <taxon>Eleutherodactylidae</taxon>
        <taxon>Eleutherodactylinae</taxon>
        <taxon>Eleutherodactylus</taxon>
        <taxon>Eleutherodactylus</taxon>
    </lineage>
</organism>
<reference evidence="2" key="1">
    <citation type="thesis" date="2020" institute="ProQuest LLC" country="789 East Eisenhower Parkway, Ann Arbor, MI, USA">
        <title>Comparative Genomics and Chromosome Evolution.</title>
        <authorList>
            <person name="Mudd A.B."/>
        </authorList>
    </citation>
    <scope>NUCLEOTIDE SEQUENCE</scope>
    <source>
        <strain evidence="2">HN-11 Male</strain>
        <tissue evidence="2">Kidney and liver</tissue>
    </source>
</reference>
<gene>
    <name evidence="2" type="ORF">GDO78_020748</name>
</gene>
<feature type="transmembrane region" description="Helical" evidence="1">
    <location>
        <begin position="25"/>
        <end position="45"/>
    </location>
</feature>
<sequence length="79" mass="8945">MGPAILEKVKLGVCFFSTDSTMVRVSILLSIVNWGAYITFLFRLSHMFFGPLSLKSFTLLQCFPENKTLSYNLLPQKGH</sequence>
<evidence type="ECO:0000256" key="1">
    <source>
        <dbReference type="SAM" id="Phobius"/>
    </source>
</evidence>
<comment type="caution">
    <text evidence="2">The sequence shown here is derived from an EMBL/GenBank/DDBJ whole genome shotgun (WGS) entry which is preliminary data.</text>
</comment>
<accession>A0A8J6BIG0</accession>
<keyword evidence="1" id="KW-0812">Transmembrane</keyword>
<dbReference type="AlphaFoldDB" id="A0A8J6BIG0"/>
<keyword evidence="3" id="KW-1185">Reference proteome</keyword>
<evidence type="ECO:0000313" key="2">
    <source>
        <dbReference type="EMBL" id="KAG9460603.1"/>
    </source>
</evidence>
<dbReference type="Proteomes" id="UP000770717">
    <property type="component" value="Unassembled WGS sequence"/>
</dbReference>